<dbReference type="Gene3D" id="3.40.250.10">
    <property type="entry name" value="Rhodanese-like domain"/>
    <property type="match status" value="1"/>
</dbReference>
<dbReference type="EMBL" id="NXLR01000009">
    <property type="protein sequence ID" value="RDU59712.1"/>
    <property type="molecule type" value="Genomic_DNA"/>
</dbReference>
<dbReference type="PROSITE" id="PS51257">
    <property type="entry name" value="PROKAR_LIPOPROTEIN"/>
    <property type="match status" value="1"/>
</dbReference>
<dbReference type="InterPro" id="IPR001763">
    <property type="entry name" value="Rhodanese-like_dom"/>
</dbReference>
<name>A0A3D8I3K6_9HELI</name>
<dbReference type="PROSITE" id="PS50206">
    <property type="entry name" value="RHODANESE_3"/>
    <property type="match status" value="1"/>
</dbReference>
<dbReference type="Proteomes" id="UP000256599">
    <property type="component" value="Unassembled WGS sequence"/>
</dbReference>
<dbReference type="AlphaFoldDB" id="A0A3D8I3K6"/>
<sequence>MKRLALLVLGLVLCACSNTHKEQNASIQLVEIYPQVQMLLAKKAAGDEEGAKQIHDFLNKMANQHIIDDTISLITRASVSGYELILPSQLEAERDSFVIISTLPRGIYNLGFIPQAKHFEFALSPNLNENGSEWNWEADALSREMEDFIHLLGGDKDAKIVFYDSGEHIFAPMGSAHVGLMWARHLGYKNLYRLVGGFEAWKGLKLPISTEVPHCCEM</sequence>
<gene>
    <name evidence="3" type="ORF">CQA63_05520</name>
</gene>
<feature type="signal peptide" evidence="1">
    <location>
        <begin position="1"/>
        <end position="21"/>
    </location>
</feature>
<dbReference type="SMART" id="SM00450">
    <property type="entry name" value="RHOD"/>
    <property type="match status" value="1"/>
</dbReference>
<comment type="caution">
    <text evidence="3">The sequence shown here is derived from an EMBL/GenBank/DDBJ whole genome shotgun (WGS) entry which is preliminary data.</text>
</comment>
<keyword evidence="1" id="KW-0732">Signal</keyword>
<evidence type="ECO:0000313" key="3">
    <source>
        <dbReference type="EMBL" id="RDU59712.1"/>
    </source>
</evidence>
<dbReference type="RefSeq" id="WP_104700012.1">
    <property type="nucleotide sequence ID" value="NZ_FZPP01000019.1"/>
</dbReference>
<evidence type="ECO:0000256" key="1">
    <source>
        <dbReference type="SAM" id="SignalP"/>
    </source>
</evidence>
<dbReference type="CDD" id="cd00158">
    <property type="entry name" value="RHOD"/>
    <property type="match status" value="1"/>
</dbReference>
<evidence type="ECO:0000313" key="4">
    <source>
        <dbReference type="Proteomes" id="UP000256599"/>
    </source>
</evidence>
<organism evidence="3 4">
    <name type="scientific">Helicobacter marmotae</name>
    <dbReference type="NCBI Taxonomy" id="152490"/>
    <lineage>
        <taxon>Bacteria</taxon>
        <taxon>Pseudomonadati</taxon>
        <taxon>Campylobacterota</taxon>
        <taxon>Epsilonproteobacteria</taxon>
        <taxon>Campylobacterales</taxon>
        <taxon>Helicobacteraceae</taxon>
        <taxon>Helicobacter</taxon>
    </lineage>
</organism>
<proteinExistence type="predicted"/>
<dbReference type="Pfam" id="PF00581">
    <property type="entry name" value="Rhodanese"/>
    <property type="match status" value="1"/>
</dbReference>
<protein>
    <submittedName>
        <fullName evidence="3">Rhodanese-like domain-containing protein</fullName>
    </submittedName>
</protein>
<dbReference type="InterPro" id="IPR036873">
    <property type="entry name" value="Rhodanese-like_dom_sf"/>
</dbReference>
<evidence type="ECO:0000259" key="2">
    <source>
        <dbReference type="PROSITE" id="PS50206"/>
    </source>
</evidence>
<accession>A0A3D8I3K6</accession>
<reference evidence="3 4" key="1">
    <citation type="submission" date="2018-04" db="EMBL/GenBank/DDBJ databases">
        <title>Novel Campyloabacter and Helicobacter Species and Strains.</title>
        <authorList>
            <person name="Mannion A.J."/>
            <person name="Shen Z."/>
            <person name="Fox J.G."/>
        </authorList>
    </citation>
    <scope>NUCLEOTIDE SEQUENCE [LARGE SCALE GENOMIC DNA]</scope>
    <source>
        <strain evidence="3 4">MIT 98-6070</strain>
    </source>
</reference>
<keyword evidence="4" id="KW-1185">Reference proteome</keyword>
<dbReference type="SUPFAM" id="SSF52821">
    <property type="entry name" value="Rhodanese/Cell cycle control phosphatase"/>
    <property type="match status" value="1"/>
</dbReference>
<dbReference type="OrthoDB" id="9789585at2"/>
<feature type="domain" description="Rhodanese" evidence="2">
    <location>
        <begin position="93"/>
        <end position="210"/>
    </location>
</feature>
<feature type="chain" id="PRO_5017739670" evidence="1">
    <location>
        <begin position="22"/>
        <end position="218"/>
    </location>
</feature>